<accession>A0A0S3EZ19</accession>
<dbReference type="EMBL" id="CP013264">
    <property type="protein sequence ID" value="ALR20656.1"/>
    <property type="molecule type" value="Genomic_DNA"/>
</dbReference>
<gene>
    <name evidence="1" type="ORF">ATN00_10435</name>
</gene>
<sequence length="180" mass="20249">MYHRDRNIDRTTLEFPGREGQGNCFNADDFAELVNTLTQLVQTLRQFIERAGALDRSLEALKLPTPSVSVENIRQFLQIDSPGPARFVQILMEMQGQAVSERKMTQLMGCKAASIKMLADRARAGLRECGFELGIARGGGSGYFMDKLEAWHMARLCKVVEIYGAQSPRCPPDHRERKTT</sequence>
<name>A0A0S3EZ19_9SPHN</name>
<dbReference type="OrthoDB" id="7468079at2"/>
<dbReference type="Proteomes" id="UP000056968">
    <property type="component" value="Chromosome"/>
</dbReference>
<evidence type="ECO:0000313" key="2">
    <source>
        <dbReference type="Proteomes" id="UP000056968"/>
    </source>
</evidence>
<dbReference type="KEGG" id="sbd:ATN00_10435"/>
<dbReference type="STRING" id="1332080.ATN00_10435"/>
<protein>
    <submittedName>
        <fullName evidence="1">Uncharacterized protein</fullName>
    </submittedName>
</protein>
<dbReference type="RefSeq" id="WP_062064472.1">
    <property type="nucleotide sequence ID" value="NZ_CP013264.1"/>
</dbReference>
<evidence type="ECO:0000313" key="1">
    <source>
        <dbReference type="EMBL" id="ALR20656.1"/>
    </source>
</evidence>
<organism evidence="1 2">
    <name type="scientific">Sphingobium baderi</name>
    <dbReference type="NCBI Taxonomy" id="1332080"/>
    <lineage>
        <taxon>Bacteria</taxon>
        <taxon>Pseudomonadati</taxon>
        <taxon>Pseudomonadota</taxon>
        <taxon>Alphaproteobacteria</taxon>
        <taxon>Sphingomonadales</taxon>
        <taxon>Sphingomonadaceae</taxon>
        <taxon>Sphingobium</taxon>
    </lineage>
</organism>
<dbReference type="AlphaFoldDB" id="A0A0S3EZ19"/>
<reference evidence="1 2" key="1">
    <citation type="submission" date="2015-11" db="EMBL/GenBank/DDBJ databases">
        <title>A Two-component Flavoprotein Monooxygenase System MeaXY Responsible for para-Hydroxylation of 2-Methyl-6-ethylaniline and 2,6-Diethylaniline in Sphingobium baderi DE-13.</title>
        <authorList>
            <person name="Cheng M."/>
            <person name="Meng Q."/>
            <person name="Yang Y."/>
            <person name="Chu C."/>
            <person name="Yan X."/>
            <person name="He J."/>
            <person name="Li S."/>
        </authorList>
    </citation>
    <scope>NUCLEOTIDE SEQUENCE [LARGE SCALE GENOMIC DNA]</scope>
    <source>
        <strain evidence="1 2">DE-13</strain>
    </source>
</reference>
<keyword evidence="2" id="KW-1185">Reference proteome</keyword>
<proteinExistence type="predicted"/>